<proteinExistence type="predicted"/>
<evidence type="ECO:0000313" key="3">
    <source>
        <dbReference type="Proteomes" id="UP000688137"/>
    </source>
</evidence>
<evidence type="ECO:0000256" key="1">
    <source>
        <dbReference type="SAM" id="MobiDB-lite"/>
    </source>
</evidence>
<name>A0A8S1Q7M3_PARPR</name>
<dbReference type="Proteomes" id="UP000688137">
    <property type="component" value="Unassembled WGS sequence"/>
</dbReference>
<evidence type="ECO:0000313" key="2">
    <source>
        <dbReference type="EMBL" id="CAD8110751.1"/>
    </source>
</evidence>
<organism evidence="2 3">
    <name type="scientific">Paramecium primaurelia</name>
    <dbReference type="NCBI Taxonomy" id="5886"/>
    <lineage>
        <taxon>Eukaryota</taxon>
        <taxon>Sar</taxon>
        <taxon>Alveolata</taxon>
        <taxon>Ciliophora</taxon>
        <taxon>Intramacronucleata</taxon>
        <taxon>Oligohymenophorea</taxon>
        <taxon>Peniculida</taxon>
        <taxon>Parameciidae</taxon>
        <taxon>Paramecium</taxon>
    </lineage>
</organism>
<protein>
    <submittedName>
        <fullName evidence="2">Uncharacterized protein</fullName>
    </submittedName>
</protein>
<dbReference type="OMA" id="MCALVED"/>
<comment type="caution">
    <text evidence="2">The sequence shown here is derived from an EMBL/GenBank/DDBJ whole genome shotgun (WGS) entry which is preliminary data.</text>
</comment>
<reference evidence="2" key="1">
    <citation type="submission" date="2021-01" db="EMBL/GenBank/DDBJ databases">
        <authorList>
            <consortium name="Genoscope - CEA"/>
            <person name="William W."/>
        </authorList>
    </citation>
    <scope>NUCLEOTIDE SEQUENCE</scope>
</reference>
<dbReference type="EMBL" id="CAJJDM010000149">
    <property type="protein sequence ID" value="CAD8110751.1"/>
    <property type="molecule type" value="Genomic_DNA"/>
</dbReference>
<feature type="region of interest" description="Disordered" evidence="1">
    <location>
        <begin position="1"/>
        <end position="20"/>
    </location>
</feature>
<dbReference type="AlphaFoldDB" id="A0A8S1Q7M3"/>
<sequence length="328" mass="38522">MLFNNPNFQEVNLTSDSNPRPSIQEIVDKYSFRQSEKKTDDKERITFGQSYKMQRKTENEKDEKLVINEQNLSNVLSDFSIISDDPSVFIGITNLKDKVLNLIQNNRESVSQNEKKIQEEVSQIALEYSMYSQIGKSKHEPELQQMCALVEDFLYQFKKSKNLELSVIQNFQSDDSFYQIKENNIEKLNIKLNTLKDALSYQLTVLKLPETKQILQKTIDNLNEIINANDISTIKTVIFKIEQKIEQIKNNEYALLELYDYINKAVKVSRSKLTDQDRLQISKIYQAIQKFGYQNSYQQALVLYEQYLQLPTKPHIDQYINKIQQQLL</sequence>
<keyword evidence="3" id="KW-1185">Reference proteome</keyword>
<gene>
    <name evidence="2" type="ORF">PPRIM_AZ9-3.1.T1450069</name>
</gene>
<accession>A0A8S1Q7M3</accession>